<dbReference type="PANTHER" id="PTHR43371">
    <property type="entry name" value="VITAMIN B12-DEPENDENT RIBONUCLEOTIDE REDUCTASE"/>
    <property type="match status" value="1"/>
</dbReference>
<dbReference type="InterPro" id="IPR013509">
    <property type="entry name" value="RNR_lsu_N"/>
</dbReference>
<evidence type="ECO:0000259" key="12">
    <source>
        <dbReference type="Pfam" id="PF00317"/>
    </source>
</evidence>
<evidence type="ECO:0000259" key="13">
    <source>
        <dbReference type="Pfam" id="PF02867"/>
    </source>
</evidence>
<comment type="cofactor">
    <cofactor evidence="1 11">
        <name>adenosylcob(III)alamin</name>
        <dbReference type="ChEBI" id="CHEBI:18408"/>
    </cofactor>
</comment>
<evidence type="ECO:0000256" key="10">
    <source>
        <dbReference type="ARBA" id="ARBA00047754"/>
    </source>
</evidence>
<dbReference type="InterPro" id="IPR050862">
    <property type="entry name" value="RdRp_reductase_class-2"/>
</dbReference>
<dbReference type="NCBIfam" id="TIGR02504">
    <property type="entry name" value="NrdJ_Z"/>
    <property type="match status" value="1"/>
</dbReference>
<gene>
    <name evidence="14" type="primary">nrdZ</name>
    <name evidence="14" type="ORF">KL86SPO_30101</name>
</gene>
<dbReference type="GO" id="GO:0004748">
    <property type="term" value="F:ribonucleoside-diphosphate reductase activity, thioredoxin disulfide as acceptor"/>
    <property type="evidence" value="ECO:0007669"/>
    <property type="project" value="UniProtKB-EC"/>
</dbReference>
<dbReference type="GO" id="GO:0031419">
    <property type="term" value="F:cobalamin binding"/>
    <property type="evidence" value="ECO:0007669"/>
    <property type="project" value="UniProtKB-KW"/>
</dbReference>
<dbReference type="AlphaFoldDB" id="A0A212LQI3"/>
<keyword evidence="4 11" id="KW-0237">DNA synthesis</keyword>
<dbReference type="GO" id="GO:0005524">
    <property type="term" value="F:ATP binding"/>
    <property type="evidence" value="ECO:0007669"/>
    <property type="project" value="InterPro"/>
</dbReference>
<evidence type="ECO:0000256" key="8">
    <source>
        <dbReference type="ARBA" id="ARBA00023157"/>
    </source>
</evidence>
<evidence type="ECO:0000256" key="1">
    <source>
        <dbReference type="ARBA" id="ARBA00001922"/>
    </source>
</evidence>
<comment type="function">
    <text evidence="11">Catalyzes the reduction of ribonucleotides to deoxyribonucleotides. May function to provide a pool of deoxyribonucleotide precursors for DNA repair during oxygen limitation and/or for immediate growth after restoration of oxygen.</text>
</comment>
<dbReference type="Pfam" id="PF02867">
    <property type="entry name" value="Ribonuc_red_lgC"/>
    <property type="match status" value="2"/>
</dbReference>
<dbReference type="GO" id="GO:0009263">
    <property type="term" value="P:deoxyribonucleotide biosynthetic process"/>
    <property type="evidence" value="ECO:0007669"/>
    <property type="project" value="UniProtKB-KW"/>
</dbReference>
<keyword evidence="3 11" id="KW-0846">Cobalamin</keyword>
<dbReference type="Pfam" id="PF00317">
    <property type="entry name" value="Ribonuc_red_lgN"/>
    <property type="match status" value="1"/>
</dbReference>
<dbReference type="UniPathway" id="UPA00326"/>
<protein>
    <recommendedName>
        <fullName evidence="11">Vitamin B12-dependent ribonucleotide reductase</fullName>
        <ecNumber evidence="11">1.17.4.1</ecNumber>
    </recommendedName>
</protein>
<dbReference type="InterPro" id="IPR013344">
    <property type="entry name" value="RNR_NrdJ/NrdZ"/>
</dbReference>
<dbReference type="InterPro" id="IPR000788">
    <property type="entry name" value="RNR_lg_C"/>
</dbReference>
<evidence type="ECO:0000256" key="4">
    <source>
        <dbReference type="ARBA" id="ARBA00022634"/>
    </source>
</evidence>
<evidence type="ECO:0000256" key="5">
    <source>
        <dbReference type="ARBA" id="ARBA00022741"/>
    </source>
</evidence>
<dbReference type="RefSeq" id="WP_233138809.1">
    <property type="nucleotide sequence ID" value="NZ_LT608335.1"/>
</dbReference>
<keyword evidence="8" id="KW-1015">Disulfide bond</keyword>
<sequence>MILLSPEAETVLRARYLREDETPELLFRRVADYIAGAEAGYGQNAAQAAQAYYELLASGTFLPNSPALINAGKPKAQLAACFVLPIEDSLAGIFDTLKHTALIHQSGGGTGFSFSRLRPEGARVGATGGAASGPVSFMHIYDLATQVVKQGAARRGANMAVLRVDHPDIFTFITAKRRHDVLNNFNLSVGITDAFMEAVKQQADFELINPQNHTPVRTVPAREIFDLLVQMAWENGEPGLFFLDIVNKANPTPALGLFESPNPCSEQPLLPYESCVLGSINLTRLLTANKGQRVSLDKHKLTRTVRLAVRFLNNVIDINSYPLPEVTEATRKTRKIGLGIMGLAELFILLDLPYASQEAVQLTKDIMQAVTTEARAMSAELGRERGSFPAFADSIYPRQGYEHMRNATVTTIAPTGTISIIAGCSSGIEPLFALALTRRVLDGRLITSVNPVAVNYLRQQGLLTQAVNEQIALAGSVAGLALPDRVKRVLATAHEIEPAWHVAQLAAAQAYTDNGVSKTVNLPKDATCEDVARVFFAAYDQGCKGVTVYRDASRDEQVLSHGVGCEECRQIF</sequence>
<dbReference type="PRINTS" id="PR01183">
    <property type="entry name" value="RIBORDTASEM1"/>
</dbReference>
<dbReference type="SUPFAM" id="SSF51998">
    <property type="entry name" value="PFL-like glycyl radical enzymes"/>
    <property type="match status" value="1"/>
</dbReference>
<dbReference type="PANTHER" id="PTHR43371:SF1">
    <property type="entry name" value="RIBONUCLEOSIDE-DIPHOSPHATE REDUCTASE"/>
    <property type="match status" value="1"/>
</dbReference>
<evidence type="ECO:0000256" key="11">
    <source>
        <dbReference type="RuleBase" id="RU364064"/>
    </source>
</evidence>
<dbReference type="InterPro" id="IPR008926">
    <property type="entry name" value="RNR_R1-su_N"/>
</dbReference>
<comment type="catalytic activity">
    <reaction evidence="10 11">
        <text>a 2'-deoxyribonucleoside 5'-diphosphate + [thioredoxin]-disulfide + H2O = a ribonucleoside 5'-diphosphate + [thioredoxin]-dithiol</text>
        <dbReference type="Rhea" id="RHEA:23252"/>
        <dbReference type="Rhea" id="RHEA-COMP:10698"/>
        <dbReference type="Rhea" id="RHEA-COMP:10700"/>
        <dbReference type="ChEBI" id="CHEBI:15377"/>
        <dbReference type="ChEBI" id="CHEBI:29950"/>
        <dbReference type="ChEBI" id="CHEBI:50058"/>
        <dbReference type="ChEBI" id="CHEBI:57930"/>
        <dbReference type="ChEBI" id="CHEBI:73316"/>
        <dbReference type="EC" id="1.17.4.1"/>
    </reaction>
</comment>
<evidence type="ECO:0000256" key="2">
    <source>
        <dbReference type="ARBA" id="ARBA00007405"/>
    </source>
</evidence>
<keyword evidence="9 11" id="KW-0170">Cobalt</keyword>
<accession>A0A212LQI3</accession>
<dbReference type="GO" id="GO:0071897">
    <property type="term" value="P:DNA biosynthetic process"/>
    <property type="evidence" value="ECO:0007669"/>
    <property type="project" value="UniProtKB-KW"/>
</dbReference>
<comment type="similarity">
    <text evidence="2 11">Belongs to the ribonucleoside diphosphate reductase class-2 family.</text>
</comment>
<proteinExistence type="inferred from homology"/>
<evidence type="ECO:0000256" key="6">
    <source>
        <dbReference type="ARBA" id="ARBA00023002"/>
    </source>
</evidence>
<evidence type="ECO:0000256" key="7">
    <source>
        <dbReference type="ARBA" id="ARBA00023116"/>
    </source>
</evidence>
<dbReference type="EC" id="1.17.4.1" evidence="11"/>
<feature type="domain" description="Ribonucleotide reductase large subunit C-terminal" evidence="13">
    <location>
        <begin position="79"/>
        <end position="398"/>
    </location>
</feature>
<organism evidence="14">
    <name type="scientific">uncultured Sporomusa sp</name>
    <dbReference type="NCBI Taxonomy" id="307249"/>
    <lineage>
        <taxon>Bacteria</taxon>
        <taxon>Bacillati</taxon>
        <taxon>Bacillota</taxon>
        <taxon>Negativicutes</taxon>
        <taxon>Selenomonadales</taxon>
        <taxon>Sporomusaceae</taxon>
        <taxon>Sporomusa</taxon>
        <taxon>environmental samples</taxon>
    </lineage>
</organism>
<feature type="domain" description="Ribonucleotide reductase large subunit N-terminal" evidence="12">
    <location>
        <begin position="4"/>
        <end position="75"/>
    </location>
</feature>
<evidence type="ECO:0000256" key="9">
    <source>
        <dbReference type="ARBA" id="ARBA00023285"/>
    </source>
</evidence>
<feature type="domain" description="Ribonucleotide reductase large subunit C-terminal" evidence="13">
    <location>
        <begin position="404"/>
        <end position="549"/>
    </location>
</feature>
<dbReference type="EMBL" id="FMJE01000003">
    <property type="protein sequence ID" value="SCM79803.1"/>
    <property type="molecule type" value="Genomic_DNA"/>
</dbReference>
<dbReference type="CDD" id="cd02888">
    <property type="entry name" value="RNR_II_dimer"/>
    <property type="match status" value="1"/>
</dbReference>
<dbReference type="SUPFAM" id="SSF48168">
    <property type="entry name" value="R1 subunit of ribonucleotide reductase, N-terminal domain"/>
    <property type="match status" value="1"/>
</dbReference>
<keyword evidence="6 11" id="KW-0560">Oxidoreductase</keyword>
<evidence type="ECO:0000313" key="14">
    <source>
        <dbReference type="EMBL" id="SCM79803.1"/>
    </source>
</evidence>
<dbReference type="Gene3D" id="3.20.70.20">
    <property type="match status" value="1"/>
</dbReference>
<name>A0A212LQI3_9FIRM</name>
<keyword evidence="7" id="KW-0215">Deoxyribonucleotide synthesis</keyword>
<keyword evidence="5 11" id="KW-0547">Nucleotide-binding</keyword>
<reference evidence="14" key="1">
    <citation type="submission" date="2016-08" db="EMBL/GenBank/DDBJ databases">
        <authorList>
            <person name="Seilhamer J.J."/>
        </authorList>
    </citation>
    <scope>NUCLEOTIDE SEQUENCE</scope>
    <source>
        <strain evidence="14">86</strain>
    </source>
</reference>
<evidence type="ECO:0000256" key="3">
    <source>
        <dbReference type="ARBA" id="ARBA00022628"/>
    </source>
</evidence>